<reference evidence="2" key="1">
    <citation type="submission" date="2023-04" db="EMBL/GenBank/DDBJ databases">
        <title>Phytophthora lilii NBRC 32176.</title>
        <authorList>
            <person name="Ichikawa N."/>
            <person name="Sato H."/>
            <person name="Tonouchi N."/>
        </authorList>
    </citation>
    <scope>NUCLEOTIDE SEQUENCE</scope>
    <source>
        <strain evidence="2">NBRC 32176</strain>
    </source>
</reference>
<dbReference type="EMBL" id="BSXW01000424">
    <property type="protein sequence ID" value="GMF21971.1"/>
    <property type="molecule type" value="Genomic_DNA"/>
</dbReference>
<proteinExistence type="predicted"/>
<evidence type="ECO:0000313" key="2">
    <source>
        <dbReference type="EMBL" id="GMF21971.1"/>
    </source>
</evidence>
<organism evidence="2 3">
    <name type="scientific">Phytophthora lilii</name>
    <dbReference type="NCBI Taxonomy" id="2077276"/>
    <lineage>
        <taxon>Eukaryota</taxon>
        <taxon>Sar</taxon>
        <taxon>Stramenopiles</taxon>
        <taxon>Oomycota</taxon>
        <taxon>Peronosporomycetes</taxon>
        <taxon>Peronosporales</taxon>
        <taxon>Peronosporaceae</taxon>
        <taxon>Phytophthora</taxon>
    </lineage>
</organism>
<feature type="compositionally biased region" description="Basic and acidic residues" evidence="1">
    <location>
        <begin position="26"/>
        <end position="38"/>
    </location>
</feature>
<feature type="region of interest" description="Disordered" evidence="1">
    <location>
        <begin position="19"/>
        <end position="70"/>
    </location>
</feature>
<accession>A0A9W6WY15</accession>
<evidence type="ECO:0000256" key="1">
    <source>
        <dbReference type="SAM" id="MobiDB-lite"/>
    </source>
</evidence>
<evidence type="ECO:0000313" key="3">
    <source>
        <dbReference type="Proteomes" id="UP001165083"/>
    </source>
</evidence>
<name>A0A9W6WY15_9STRA</name>
<dbReference type="Proteomes" id="UP001165083">
    <property type="component" value="Unassembled WGS sequence"/>
</dbReference>
<comment type="caution">
    <text evidence="2">The sequence shown here is derived from an EMBL/GenBank/DDBJ whole genome shotgun (WGS) entry which is preliminary data.</text>
</comment>
<feature type="compositionally biased region" description="Low complexity" evidence="1">
    <location>
        <begin position="39"/>
        <end position="49"/>
    </location>
</feature>
<gene>
    <name evidence="2" type="ORF">Plil01_000871400</name>
</gene>
<sequence>MLVNLLAFSRKTAALENPRLDTAAVSRDDTGSQEDHSGDASADSEWASDSDGDRSSGAEIAECSDDNASDVCDKDTRIILINDDRFPVRNSVGGQGVGARAVSVLVIVDDD</sequence>
<keyword evidence="3" id="KW-1185">Reference proteome</keyword>
<dbReference type="AlphaFoldDB" id="A0A9W6WY15"/>
<protein>
    <submittedName>
        <fullName evidence="2">Unnamed protein product</fullName>
    </submittedName>
</protein>